<organism evidence="3">
    <name type="scientific">Mesocestoides corti</name>
    <name type="common">Flatworm</name>
    <dbReference type="NCBI Taxonomy" id="53468"/>
    <lineage>
        <taxon>Eukaryota</taxon>
        <taxon>Metazoa</taxon>
        <taxon>Spiralia</taxon>
        <taxon>Lophotrochozoa</taxon>
        <taxon>Platyhelminthes</taxon>
        <taxon>Cestoda</taxon>
        <taxon>Eucestoda</taxon>
        <taxon>Cyclophyllidea</taxon>
        <taxon>Mesocestoididae</taxon>
        <taxon>Mesocestoides</taxon>
    </lineage>
</organism>
<accession>A0A0R3UCF0</accession>
<protein>
    <submittedName>
        <fullName evidence="1 3">Uncharacterized protein</fullName>
    </submittedName>
</protein>
<gene>
    <name evidence="1" type="ORF">MCOS_LOCUS4599</name>
</gene>
<dbReference type="EMBL" id="UXSR01001916">
    <property type="protein sequence ID" value="VDD78596.1"/>
    <property type="molecule type" value="Genomic_DNA"/>
</dbReference>
<reference evidence="1 2" key="2">
    <citation type="submission" date="2018-10" db="EMBL/GenBank/DDBJ databases">
        <authorList>
            <consortium name="Pathogen Informatics"/>
        </authorList>
    </citation>
    <scope>NUCLEOTIDE SEQUENCE [LARGE SCALE GENOMIC DNA]</scope>
</reference>
<evidence type="ECO:0000313" key="1">
    <source>
        <dbReference type="EMBL" id="VDD78596.1"/>
    </source>
</evidence>
<proteinExistence type="predicted"/>
<sequence>MYYIMCRTCFAKKIYNPHSIKTGQYTVHYGPTSTLGDEDSQQAIEATSRHCTLPIQGTTNAPLLIRSQSANTHGKPTRLHHRVQNQASASPPISQHCIHIQLGRVVPLVTWEGDAARFTDSGHETRSGLEHNPHR</sequence>
<evidence type="ECO:0000313" key="2">
    <source>
        <dbReference type="Proteomes" id="UP000267029"/>
    </source>
</evidence>
<dbReference type="WBParaSite" id="MCOS_0000459801-mRNA-1">
    <property type="protein sequence ID" value="MCOS_0000459801-mRNA-1"/>
    <property type="gene ID" value="MCOS_0000459801"/>
</dbReference>
<name>A0A0R3UCF0_MESCO</name>
<keyword evidence="2" id="KW-1185">Reference proteome</keyword>
<evidence type="ECO:0000313" key="3">
    <source>
        <dbReference type="WBParaSite" id="MCOS_0000459801-mRNA-1"/>
    </source>
</evidence>
<dbReference type="Proteomes" id="UP000267029">
    <property type="component" value="Unassembled WGS sequence"/>
</dbReference>
<reference evidence="3" key="1">
    <citation type="submission" date="2017-02" db="UniProtKB">
        <authorList>
            <consortium name="WormBaseParasite"/>
        </authorList>
    </citation>
    <scope>IDENTIFICATION</scope>
</reference>
<dbReference type="AlphaFoldDB" id="A0A0R3UCF0"/>